<dbReference type="Gene3D" id="3.10.129.10">
    <property type="entry name" value="Hotdog Thioesterase"/>
    <property type="match status" value="1"/>
</dbReference>
<dbReference type="RefSeq" id="WP_072287920.1">
    <property type="nucleotide sequence ID" value="NZ_CP015455.1"/>
</dbReference>
<evidence type="ECO:0000256" key="1">
    <source>
        <dbReference type="ARBA" id="ARBA00022801"/>
    </source>
</evidence>
<dbReference type="CDD" id="cd03443">
    <property type="entry name" value="PaaI_thioesterase"/>
    <property type="match status" value="1"/>
</dbReference>
<dbReference type="SUPFAM" id="SSF54637">
    <property type="entry name" value="Thioesterase/thiol ester dehydrase-isomerase"/>
    <property type="match status" value="1"/>
</dbReference>
<reference evidence="3 4" key="1">
    <citation type="journal article" date="2017" name="Genome Announc.">
        <title>Complete Genome Sequences of Two Acetylene-Fermenting Pelobacter acetylenicus Strains.</title>
        <authorList>
            <person name="Sutton J.M."/>
            <person name="Baesman S.M."/>
            <person name="Fierst J.L."/>
            <person name="Poret-Peterson A.T."/>
            <person name="Oremland R.S."/>
            <person name="Dunlap D.S."/>
            <person name="Akob D.M."/>
        </authorList>
    </citation>
    <scope>NUCLEOTIDE SEQUENCE [LARGE SCALE GENOMIC DNA]</scope>
    <source>
        <strain evidence="3 4">DSM 3247</strain>
    </source>
</reference>
<dbReference type="EMBL" id="CP015518">
    <property type="protein sequence ID" value="APG26081.1"/>
    <property type="molecule type" value="Genomic_DNA"/>
</dbReference>
<dbReference type="InterPro" id="IPR006683">
    <property type="entry name" value="Thioestr_dom"/>
</dbReference>
<dbReference type="Proteomes" id="UP000182264">
    <property type="component" value="Chromosome"/>
</dbReference>
<dbReference type="NCBIfam" id="TIGR00369">
    <property type="entry name" value="unchar_dom_1"/>
    <property type="match status" value="1"/>
</dbReference>
<dbReference type="GO" id="GO:0016289">
    <property type="term" value="F:acyl-CoA hydrolase activity"/>
    <property type="evidence" value="ECO:0007669"/>
    <property type="project" value="UniProtKB-ARBA"/>
</dbReference>
<gene>
    <name evidence="3" type="ORF">A7E75_14490</name>
</gene>
<keyword evidence="1" id="KW-0378">Hydrolase</keyword>
<accession>A0A1L3GJJ1</accession>
<protein>
    <submittedName>
        <fullName evidence="3">Acyl-CoA thioesterase</fullName>
    </submittedName>
</protein>
<organism evidence="3 4">
    <name type="scientific">Syntrophotalea acetylenica</name>
    <name type="common">Pelobacter acetylenicus</name>
    <dbReference type="NCBI Taxonomy" id="29542"/>
    <lineage>
        <taxon>Bacteria</taxon>
        <taxon>Pseudomonadati</taxon>
        <taxon>Thermodesulfobacteriota</taxon>
        <taxon>Desulfuromonadia</taxon>
        <taxon>Desulfuromonadales</taxon>
        <taxon>Syntrophotaleaceae</taxon>
        <taxon>Syntrophotalea</taxon>
    </lineage>
</organism>
<name>A0A1L3GJJ1_SYNAC</name>
<dbReference type="OrthoDB" id="5472145at2"/>
<dbReference type="PANTHER" id="PTHR42856:SF1">
    <property type="entry name" value="ACYL-COENZYME A THIOESTERASE PAAI"/>
    <property type="match status" value="1"/>
</dbReference>
<dbReference type="InterPro" id="IPR052723">
    <property type="entry name" value="Acyl-CoA_thioesterase_PaaI"/>
</dbReference>
<evidence type="ECO:0000259" key="2">
    <source>
        <dbReference type="Pfam" id="PF03061"/>
    </source>
</evidence>
<dbReference type="Pfam" id="PF03061">
    <property type="entry name" value="4HBT"/>
    <property type="match status" value="1"/>
</dbReference>
<dbReference type="PANTHER" id="PTHR42856">
    <property type="entry name" value="ACYL-COENZYME A THIOESTERASE PAAI"/>
    <property type="match status" value="1"/>
</dbReference>
<keyword evidence="4" id="KW-1185">Reference proteome</keyword>
<proteinExistence type="predicted"/>
<dbReference type="InterPro" id="IPR003736">
    <property type="entry name" value="PAAI_dom"/>
</dbReference>
<evidence type="ECO:0000313" key="4">
    <source>
        <dbReference type="Proteomes" id="UP000182264"/>
    </source>
</evidence>
<evidence type="ECO:0000313" key="3">
    <source>
        <dbReference type="EMBL" id="APG26081.1"/>
    </source>
</evidence>
<sequence length="170" mass="18120">MKVLVDGDSPRNPADSQFEMEGWVDLAPFEKLVGMSIIEACDGRAVLTMPFVVKLSQGGGFLHGGALTALADTAAAMAVKTCLPVSTPFATRNLSMRFLAPVRQGTVTAAATVKQIDGRRYLVHVDLQDDQDHAVAEFTADFRLLRPATGVCGDAESLVAPAKPITEGRY</sequence>
<dbReference type="InterPro" id="IPR029069">
    <property type="entry name" value="HotDog_dom_sf"/>
</dbReference>
<dbReference type="AlphaFoldDB" id="A0A1L3GJJ1"/>
<feature type="domain" description="Thioesterase" evidence="2">
    <location>
        <begin position="59"/>
        <end position="134"/>
    </location>
</feature>